<protein>
    <submittedName>
        <fullName evidence="6">NlpC/P60 family protein</fullName>
    </submittedName>
</protein>
<evidence type="ECO:0000256" key="1">
    <source>
        <dbReference type="ARBA" id="ARBA00007074"/>
    </source>
</evidence>
<dbReference type="InterPro" id="IPR000064">
    <property type="entry name" value="NLP_P60_dom"/>
</dbReference>
<dbReference type="Proteomes" id="UP000199441">
    <property type="component" value="Unassembled WGS sequence"/>
</dbReference>
<evidence type="ECO:0000256" key="3">
    <source>
        <dbReference type="ARBA" id="ARBA00022801"/>
    </source>
</evidence>
<evidence type="ECO:0000259" key="5">
    <source>
        <dbReference type="PROSITE" id="PS51935"/>
    </source>
</evidence>
<dbReference type="SUPFAM" id="SSF54001">
    <property type="entry name" value="Cysteine proteinases"/>
    <property type="match status" value="1"/>
</dbReference>
<dbReference type="GO" id="GO:0006508">
    <property type="term" value="P:proteolysis"/>
    <property type="evidence" value="ECO:0007669"/>
    <property type="project" value="UniProtKB-KW"/>
</dbReference>
<dbReference type="GO" id="GO:0008234">
    <property type="term" value="F:cysteine-type peptidase activity"/>
    <property type="evidence" value="ECO:0007669"/>
    <property type="project" value="UniProtKB-KW"/>
</dbReference>
<name>A0A1H2W1V3_9RHOB</name>
<dbReference type="PANTHER" id="PTHR47359:SF3">
    <property type="entry name" value="NLP_P60 DOMAIN-CONTAINING PROTEIN-RELATED"/>
    <property type="match status" value="1"/>
</dbReference>
<keyword evidence="3" id="KW-0378">Hydrolase</keyword>
<accession>A0A1H2W1V3</accession>
<sequence>MRNDPRTTPANGRIAASYLRGEVEAPNYTDGEMAQCGAAFADITGKPEGRRTSQLIYGDLFNVLERRNGFAFGQAMHDGYCGYVQDNLLDRPHDADHWVAMPCTHIYPGPNMKLMNNGALYLGSVVQVMEQEGTWSRLSNGGYVPSMHLLPDAQRMNDPVAVADLHMGTPYLWGGATRHGIDCSGLVQIAMRSCGMSCPRDSDMQEADLGHPVQLEDARRGDLVFWDGHVAWVSGDNMILHANAYHMAVAYEPLSDAIARIEAAGGGPVTSIKRL</sequence>
<evidence type="ECO:0000256" key="4">
    <source>
        <dbReference type="ARBA" id="ARBA00022807"/>
    </source>
</evidence>
<dbReference type="AlphaFoldDB" id="A0A1H2W1V3"/>
<dbReference type="OrthoDB" id="9813368at2"/>
<dbReference type="RefSeq" id="WP_089946477.1">
    <property type="nucleotide sequence ID" value="NZ_FNOI01000002.1"/>
</dbReference>
<keyword evidence="7" id="KW-1185">Reference proteome</keyword>
<dbReference type="Gene3D" id="3.90.1720.10">
    <property type="entry name" value="endopeptidase domain like (from Nostoc punctiforme)"/>
    <property type="match status" value="1"/>
</dbReference>
<reference evidence="7" key="1">
    <citation type="submission" date="2016-10" db="EMBL/GenBank/DDBJ databases">
        <authorList>
            <person name="Varghese N."/>
            <person name="Submissions S."/>
        </authorList>
    </citation>
    <scope>NUCLEOTIDE SEQUENCE [LARGE SCALE GENOMIC DNA]</scope>
    <source>
        <strain evidence="7">DSM 26922</strain>
    </source>
</reference>
<organism evidence="6 7">
    <name type="scientific">Litoreibacter albidus</name>
    <dbReference type="NCBI Taxonomy" id="670155"/>
    <lineage>
        <taxon>Bacteria</taxon>
        <taxon>Pseudomonadati</taxon>
        <taxon>Pseudomonadota</taxon>
        <taxon>Alphaproteobacteria</taxon>
        <taxon>Rhodobacterales</taxon>
        <taxon>Roseobacteraceae</taxon>
        <taxon>Litoreibacter</taxon>
    </lineage>
</organism>
<dbReference type="Pfam" id="PF00877">
    <property type="entry name" value="NLPC_P60"/>
    <property type="match status" value="1"/>
</dbReference>
<evidence type="ECO:0000313" key="6">
    <source>
        <dbReference type="EMBL" id="SDW74598.1"/>
    </source>
</evidence>
<proteinExistence type="inferred from homology"/>
<dbReference type="InterPro" id="IPR041382">
    <property type="entry name" value="SH3_16"/>
</dbReference>
<dbReference type="PROSITE" id="PS51935">
    <property type="entry name" value="NLPC_P60"/>
    <property type="match status" value="1"/>
</dbReference>
<dbReference type="Pfam" id="PF18348">
    <property type="entry name" value="SH3_16"/>
    <property type="match status" value="1"/>
</dbReference>
<comment type="similarity">
    <text evidence="1">Belongs to the peptidase C40 family.</text>
</comment>
<dbReference type="PANTHER" id="PTHR47359">
    <property type="entry name" value="PEPTIDOGLYCAN DL-ENDOPEPTIDASE CWLO"/>
    <property type="match status" value="1"/>
</dbReference>
<dbReference type="STRING" id="670155.SAMN04488001_1697"/>
<dbReference type="InterPro" id="IPR051794">
    <property type="entry name" value="PG_Endopeptidase_C40"/>
</dbReference>
<gene>
    <name evidence="6" type="ORF">SAMN04488001_1697</name>
</gene>
<evidence type="ECO:0000256" key="2">
    <source>
        <dbReference type="ARBA" id="ARBA00022670"/>
    </source>
</evidence>
<keyword evidence="4" id="KW-0788">Thiol protease</keyword>
<keyword evidence="2" id="KW-0645">Protease</keyword>
<feature type="domain" description="NlpC/P60" evidence="5">
    <location>
        <begin position="153"/>
        <end position="275"/>
    </location>
</feature>
<dbReference type="InterPro" id="IPR038765">
    <property type="entry name" value="Papain-like_cys_pep_sf"/>
</dbReference>
<evidence type="ECO:0000313" key="7">
    <source>
        <dbReference type="Proteomes" id="UP000199441"/>
    </source>
</evidence>
<dbReference type="EMBL" id="FNOI01000002">
    <property type="protein sequence ID" value="SDW74598.1"/>
    <property type="molecule type" value="Genomic_DNA"/>
</dbReference>